<proteinExistence type="inferred from homology"/>
<comment type="caution">
    <text evidence="7">The sequence shown here is derived from an EMBL/GenBank/DDBJ whole genome shotgun (WGS) entry which is preliminary data.</text>
</comment>
<comment type="similarity">
    <text evidence="6">Belongs to the Mrp/NBP35 ATP-binding proteins family.</text>
</comment>
<dbReference type="InterPro" id="IPR033756">
    <property type="entry name" value="YlxH/NBP35"/>
</dbReference>
<dbReference type="OrthoDB" id="9809679at2"/>
<evidence type="ECO:0000313" key="8">
    <source>
        <dbReference type="Proteomes" id="UP000214588"/>
    </source>
</evidence>
<dbReference type="GO" id="GO:0140663">
    <property type="term" value="F:ATP-dependent FeS chaperone activity"/>
    <property type="evidence" value="ECO:0007669"/>
    <property type="project" value="InterPro"/>
</dbReference>
<evidence type="ECO:0000256" key="2">
    <source>
        <dbReference type="ARBA" id="ARBA00022741"/>
    </source>
</evidence>
<dbReference type="EMBL" id="NIQC01000013">
    <property type="protein sequence ID" value="OWZ83684.1"/>
    <property type="molecule type" value="Genomic_DNA"/>
</dbReference>
<keyword evidence="8" id="KW-1185">Reference proteome</keyword>
<dbReference type="CDD" id="cd02037">
    <property type="entry name" value="Mrp_NBP35"/>
    <property type="match status" value="1"/>
</dbReference>
<evidence type="ECO:0000256" key="3">
    <source>
        <dbReference type="ARBA" id="ARBA00022840"/>
    </source>
</evidence>
<keyword evidence="1 6" id="KW-0479">Metal-binding</keyword>
<dbReference type="PANTHER" id="PTHR42961">
    <property type="entry name" value="IRON-SULFUR PROTEIN NUBPL"/>
    <property type="match status" value="1"/>
</dbReference>
<dbReference type="PROSITE" id="PS01215">
    <property type="entry name" value="MRP"/>
    <property type="match status" value="1"/>
</dbReference>
<organism evidence="7 8">
    <name type="scientific">Natranaerobius trueperi</name>
    <dbReference type="NCBI Taxonomy" id="759412"/>
    <lineage>
        <taxon>Bacteria</taxon>
        <taxon>Bacillati</taxon>
        <taxon>Bacillota</taxon>
        <taxon>Clostridia</taxon>
        <taxon>Natranaerobiales</taxon>
        <taxon>Natranaerobiaceae</taxon>
        <taxon>Natranaerobius</taxon>
    </lineage>
</organism>
<keyword evidence="4 6" id="KW-0408">Iron</keyword>
<evidence type="ECO:0000256" key="1">
    <source>
        <dbReference type="ARBA" id="ARBA00022723"/>
    </source>
</evidence>
<evidence type="ECO:0000256" key="4">
    <source>
        <dbReference type="ARBA" id="ARBA00023004"/>
    </source>
</evidence>
<dbReference type="Gene3D" id="3.40.50.300">
    <property type="entry name" value="P-loop containing nucleotide triphosphate hydrolases"/>
    <property type="match status" value="1"/>
</dbReference>
<dbReference type="Pfam" id="PF10609">
    <property type="entry name" value="ParA"/>
    <property type="match status" value="1"/>
</dbReference>
<reference evidence="7 8" key="1">
    <citation type="submission" date="2017-06" db="EMBL/GenBank/DDBJ databases">
        <title>Draft Genome Sequence of Natranaerobius trueperi halophilic, alkalithermophilic bacteria from soda lakes.</title>
        <authorList>
            <person name="Zhao B."/>
        </authorList>
    </citation>
    <scope>NUCLEOTIDE SEQUENCE [LARGE SCALE GENOMIC DNA]</scope>
    <source>
        <strain evidence="7 8">DSM 18760</strain>
    </source>
</reference>
<dbReference type="Proteomes" id="UP000214588">
    <property type="component" value="Unassembled WGS sequence"/>
</dbReference>
<dbReference type="PANTHER" id="PTHR42961:SF2">
    <property type="entry name" value="IRON-SULFUR PROTEIN NUBPL"/>
    <property type="match status" value="1"/>
</dbReference>
<keyword evidence="3 6" id="KW-0067">ATP-binding</keyword>
<dbReference type="HAMAP" id="MF_02040">
    <property type="entry name" value="Mrp_NBP35"/>
    <property type="match status" value="1"/>
</dbReference>
<keyword evidence="5 6" id="KW-0411">Iron-sulfur</keyword>
<name>A0A226BZD0_9FIRM</name>
<dbReference type="GO" id="GO:0051539">
    <property type="term" value="F:4 iron, 4 sulfur cluster binding"/>
    <property type="evidence" value="ECO:0007669"/>
    <property type="project" value="TreeGrafter"/>
</dbReference>
<dbReference type="GO" id="GO:0016226">
    <property type="term" value="P:iron-sulfur cluster assembly"/>
    <property type="evidence" value="ECO:0007669"/>
    <property type="project" value="InterPro"/>
</dbReference>
<accession>A0A226BZD0</accession>
<keyword evidence="6" id="KW-0378">Hydrolase</keyword>
<dbReference type="InterPro" id="IPR000808">
    <property type="entry name" value="Mrp-like_CS"/>
</dbReference>
<dbReference type="SUPFAM" id="SSF52540">
    <property type="entry name" value="P-loop containing nucleoside triphosphate hydrolases"/>
    <property type="match status" value="1"/>
</dbReference>
<comment type="subunit">
    <text evidence="6">Homodimer.</text>
</comment>
<dbReference type="GO" id="GO:0016887">
    <property type="term" value="F:ATP hydrolysis activity"/>
    <property type="evidence" value="ECO:0007669"/>
    <property type="project" value="UniProtKB-UniRule"/>
</dbReference>
<evidence type="ECO:0000313" key="7">
    <source>
        <dbReference type="EMBL" id="OWZ83684.1"/>
    </source>
</evidence>
<dbReference type="RefSeq" id="WP_089023578.1">
    <property type="nucleotide sequence ID" value="NZ_NIQC01000013.1"/>
</dbReference>
<comment type="function">
    <text evidence="6">Binds and transfers iron-sulfur (Fe-S) clusters to target apoproteins. Can hydrolyze ATP.</text>
</comment>
<dbReference type="GO" id="GO:0005524">
    <property type="term" value="F:ATP binding"/>
    <property type="evidence" value="ECO:0007669"/>
    <property type="project" value="UniProtKB-UniRule"/>
</dbReference>
<dbReference type="FunFam" id="3.40.50.300:FF:001119">
    <property type="entry name" value="Iron-sulfur cluster carrier protein"/>
    <property type="match status" value="1"/>
</dbReference>
<dbReference type="AlphaFoldDB" id="A0A226BZD0"/>
<dbReference type="InterPro" id="IPR027417">
    <property type="entry name" value="P-loop_NTPase"/>
</dbReference>
<dbReference type="GO" id="GO:0046872">
    <property type="term" value="F:metal ion binding"/>
    <property type="evidence" value="ECO:0007669"/>
    <property type="project" value="UniProtKB-KW"/>
</dbReference>
<feature type="binding site" evidence="6">
    <location>
        <begin position="23"/>
        <end position="30"/>
    </location>
    <ligand>
        <name>ATP</name>
        <dbReference type="ChEBI" id="CHEBI:30616"/>
    </ligand>
</feature>
<protein>
    <recommendedName>
        <fullName evidence="6">Iron-sulfur cluster carrier protein</fullName>
    </recommendedName>
</protein>
<evidence type="ECO:0000256" key="5">
    <source>
        <dbReference type="ARBA" id="ARBA00023014"/>
    </source>
</evidence>
<sequence length="259" mass="28151">MGMEKLSTNEGSSIKNIVAVMSGKGGVGKSFVSSLLASTLKGKGYRVGVLDTDITGPSIPKMFGVENEKPMADKDENILPVSSENGIKVMSINVLTEKKDDPVIWRGPLIANTVSQFYTDVAWGELDYLILDLPPGTGDVPLTVMQQIDLSGIVIVTSPQDVVDLIVKKSYRMAEMLSVPVLGIVENMSYLECPDCGKKIQVFGESKVDENNYEVGLDLTAKLPLKHDFATYADEGKMDSLRGPLQTFSEELVSKLQNK</sequence>
<keyword evidence="2 6" id="KW-0547">Nucleotide-binding</keyword>
<evidence type="ECO:0000256" key="6">
    <source>
        <dbReference type="HAMAP-Rule" id="MF_02040"/>
    </source>
</evidence>
<dbReference type="InterPro" id="IPR019591">
    <property type="entry name" value="Mrp/NBP35_ATP-bd"/>
</dbReference>
<gene>
    <name evidence="7" type="ORF">CDO51_06955</name>
</gene>
<dbReference type="InterPro" id="IPR044304">
    <property type="entry name" value="NUBPL-like"/>
</dbReference>